<keyword evidence="1" id="KW-0732">Signal</keyword>
<feature type="chain" id="PRO_5040984806" evidence="1">
    <location>
        <begin position="17"/>
        <end position="471"/>
    </location>
</feature>
<dbReference type="EMBL" id="BRYA01000308">
    <property type="protein sequence ID" value="GMI46629.1"/>
    <property type="molecule type" value="Genomic_DNA"/>
</dbReference>
<dbReference type="Proteomes" id="UP001165065">
    <property type="component" value="Unassembled WGS sequence"/>
</dbReference>
<evidence type="ECO:0000313" key="3">
    <source>
        <dbReference type="Proteomes" id="UP001165065"/>
    </source>
</evidence>
<organism evidence="2 3">
    <name type="scientific">Triparma columacea</name>
    <dbReference type="NCBI Taxonomy" id="722753"/>
    <lineage>
        <taxon>Eukaryota</taxon>
        <taxon>Sar</taxon>
        <taxon>Stramenopiles</taxon>
        <taxon>Ochrophyta</taxon>
        <taxon>Bolidophyceae</taxon>
        <taxon>Parmales</taxon>
        <taxon>Triparmaceae</taxon>
        <taxon>Triparma</taxon>
    </lineage>
</organism>
<proteinExistence type="predicted"/>
<dbReference type="AlphaFoldDB" id="A0A9W7LDK7"/>
<evidence type="ECO:0000313" key="2">
    <source>
        <dbReference type="EMBL" id="GMI46629.1"/>
    </source>
</evidence>
<name>A0A9W7LDK7_9STRA</name>
<sequence length="471" mass="50613">MRASLLLLSSICVVDSFAPSTRVNGGHIGVHNSVSSPLKESLIDIPDTLDENETFESLKQRAQDFYETNKRPWGVLHCSVVSSNPSSISTNNVPRTYGMETYTSAQSFADSYMLAPPPSRSSYGIGSVLSSSPQGGLNETQWFDSFSPTRTPITPVYPLADAVIVTLPQKGSEPGRGDFQGSLDDRRLAGVSWMAQNGLTLDERVEKIVVLDATDIGDLPTGVVDGVDYAKLWSSGTRVLLRKGENQREITEARKAAEAARAAAKAAEMAADAAETGDADKASKAASDALKIAKAGAKVAKKEMDSIMDARKHLESLGCTVSTVPGSRPRDVMEHLGEEGKKLVVWRAGCWGERGVQSIEAGAFQSISAHIAVGGEGGIFWQTIVAEQCVQGACGARSRIEVKSNGDISLEYCDEGSDDEGCVVTREGHRVRHVRLDCDIKLVDELCFKPFVRKSGIPSGESKEVEGPWFL</sequence>
<gene>
    <name evidence="2" type="ORF">TrCOL_g7597</name>
</gene>
<protein>
    <submittedName>
        <fullName evidence="2">Uncharacterized protein</fullName>
    </submittedName>
</protein>
<evidence type="ECO:0000256" key="1">
    <source>
        <dbReference type="SAM" id="SignalP"/>
    </source>
</evidence>
<reference evidence="3" key="1">
    <citation type="journal article" date="2023" name="Commun. Biol.">
        <title>Genome analysis of Parmales, the sister group of diatoms, reveals the evolutionary specialization of diatoms from phago-mixotrophs to photoautotrophs.</title>
        <authorList>
            <person name="Ban H."/>
            <person name="Sato S."/>
            <person name="Yoshikawa S."/>
            <person name="Yamada K."/>
            <person name="Nakamura Y."/>
            <person name="Ichinomiya M."/>
            <person name="Sato N."/>
            <person name="Blanc-Mathieu R."/>
            <person name="Endo H."/>
            <person name="Kuwata A."/>
            <person name="Ogata H."/>
        </authorList>
    </citation>
    <scope>NUCLEOTIDE SEQUENCE [LARGE SCALE GENOMIC DNA]</scope>
</reference>
<accession>A0A9W7LDK7</accession>
<dbReference type="OrthoDB" id="252265at2759"/>
<comment type="caution">
    <text evidence="2">The sequence shown here is derived from an EMBL/GenBank/DDBJ whole genome shotgun (WGS) entry which is preliminary data.</text>
</comment>
<keyword evidence="3" id="KW-1185">Reference proteome</keyword>
<feature type="signal peptide" evidence="1">
    <location>
        <begin position="1"/>
        <end position="16"/>
    </location>
</feature>